<name>A0A6P1TK47_9FIRM</name>
<dbReference type="InterPro" id="IPR036388">
    <property type="entry name" value="WH-like_DNA-bd_sf"/>
</dbReference>
<dbReference type="EMBL" id="CP048000">
    <property type="protein sequence ID" value="QHQ60015.1"/>
    <property type="molecule type" value="Genomic_DNA"/>
</dbReference>
<dbReference type="Pfam" id="PF17783">
    <property type="entry name" value="WHD_CvfB"/>
    <property type="match status" value="1"/>
</dbReference>
<comment type="similarity">
    <text evidence="1">Belongs to the CvfB family.</text>
</comment>
<reference evidence="3 4" key="1">
    <citation type="submission" date="2020-01" db="EMBL/GenBank/DDBJ databases">
        <title>Genome analysis of Anaerocolumna sp. CBA3638.</title>
        <authorList>
            <person name="Kim J."/>
            <person name="Roh S.W."/>
        </authorList>
    </citation>
    <scope>NUCLEOTIDE SEQUENCE [LARGE SCALE GENOMIC DNA]</scope>
    <source>
        <strain evidence="3 4">CBA3638</strain>
    </source>
</reference>
<proteinExistence type="inferred from homology"/>
<dbReference type="SUPFAM" id="SSF50249">
    <property type="entry name" value="Nucleic acid-binding proteins"/>
    <property type="match status" value="1"/>
</dbReference>
<dbReference type="Pfam" id="PF13509">
    <property type="entry name" value="S1_2"/>
    <property type="match status" value="2"/>
</dbReference>
<dbReference type="InterPro" id="IPR014464">
    <property type="entry name" value="CvfB_fam"/>
</dbReference>
<protein>
    <submittedName>
        <fullName evidence="3">S1 RNA-binding domain-containing protein</fullName>
    </submittedName>
</protein>
<dbReference type="InterPro" id="IPR039566">
    <property type="entry name" value="CvfB_S1_st"/>
</dbReference>
<dbReference type="InterPro" id="IPR040764">
    <property type="entry name" value="CvfB_WH"/>
</dbReference>
<evidence type="ECO:0000313" key="3">
    <source>
        <dbReference type="EMBL" id="QHQ60015.1"/>
    </source>
</evidence>
<dbReference type="RefSeq" id="WP_161836851.1">
    <property type="nucleotide sequence ID" value="NZ_CP048000.1"/>
</dbReference>
<dbReference type="AlphaFoldDB" id="A0A6P1TK47"/>
<dbReference type="InterPro" id="IPR012340">
    <property type="entry name" value="NA-bd_OB-fold"/>
</dbReference>
<dbReference type="PROSITE" id="PS50126">
    <property type="entry name" value="S1"/>
    <property type="match status" value="1"/>
</dbReference>
<dbReference type="KEGG" id="anr:Ana3638_03815"/>
<evidence type="ECO:0000259" key="2">
    <source>
        <dbReference type="PROSITE" id="PS50126"/>
    </source>
</evidence>
<feature type="domain" description="S1 motif" evidence="2">
    <location>
        <begin position="181"/>
        <end position="242"/>
    </location>
</feature>
<evidence type="ECO:0000313" key="4">
    <source>
        <dbReference type="Proteomes" id="UP000464314"/>
    </source>
</evidence>
<dbReference type="Gene3D" id="1.10.10.10">
    <property type="entry name" value="Winged helix-like DNA-binding domain superfamily/Winged helix DNA-binding domain"/>
    <property type="match status" value="1"/>
</dbReference>
<dbReference type="PANTHER" id="PTHR37296:SF1">
    <property type="entry name" value="CONSERVED VIRULENCE FACTOR B"/>
    <property type="match status" value="1"/>
</dbReference>
<dbReference type="PANTHER" id="PTHR37296">
    <property type="entry name" value="CONSERVED VIRULENCE FACTOR B"/>
    <property type="match status" value="1"/>
</dbReference>
<dbReference type="InterPro" id="IPR003029">
    <property type="entry name" value="S1_domain"/>
</dbReference>
<dbReference type="GO" id="GO:0003676">
    <property type="term" value="F:nucleic acid binding"/>
    <property type="evidence" value="ECO:0007669"/>
    <property type="project" value="InterPro"/>
</dbReference>
<dbReference type="Gene3D" id="2.40.50.140">
    <property type="entry name" value="Nucleic acid-binding proteins"/>
    <property type="match status" value="2"/>
</dbReference>
<sequence>MIKLGEVQTLEVIKTTDFGVYLGEPGKDYSSADSSIASRPKWENRSYNGNRPAKSGQGIHVNDLSKILLPKNQVSSGIKLGDQIEVFIYKDSEDRPIATTTIPVLTLGKTALLRVKEVTSIGAFLEWGLAKDLLLPFKEQTARVHSGEDVLVSLYIDKSERLCATMKVYDYLDCNSPYQKNDKVIGTVYEIVDSFGAFVAVDNRYCALIPTKELYRPLKVGDSVEARVTQVKVDGKLDLSIREKSYVQLDSDAELIFNKLQEAGGFLPYHDKTDAEVIKTQFNLSKNAFKRAIGRLMKEERITISDTGITEVK</sequence>
<accession>A0A6P1TK47</accession>
<dbReference type="PIRSF" id="PIRSF012524">
    <property type="entry name" value="YitL_S1"/>
    <property type="match status" value="1"/>
</dbReference>
<evidence type="ECO:0000256" key="1">
    <source>
        <dbReference type="PIRNR" id="PIRNR012524"/>
    </source>
</evidence>
<keyword evidence="4" id="KW-1185">Reference proteome</keyword>
<dbReference type="Pfam" id="PF00575">
    <property type="entry name" value="S1"/>
    <property type="match status" value="1"/>
</dbReference>
<dbReference type="Proteomes" id="UP000464314">
    <property type="component" value="Chromosome"/>
</dbReference>
<dbReference type="SMART" id="SM00316">
    <property type="entry name" value="S1"/>
    <property type="match status" value="1"/>
</dbReference>
<gene>
    <name evidence="3" type="ORF">Ana3638_03815</name>
</gene>
<organism evidence="3 4">
    <name type="scientific">Anaerocolumna sedimenticola</name>
    <dbReference type="NCBI Taxonomy" id="2696063"/>
    <lineage>
        <taxon>Bacteria</taxon>
        <taxon>Bacillati</taxon>
        <taxon>Bacillota</taxon>
        <taxon>Clostridia</taxon>
        <taxon>Lachnospirales</taxon>
        <taxon>Lachnospiraceae</taxon>
        <taxon>Anaerocolumna</taxon>
    </lineage>
</organism>